<protein>
    <submittedName>
        <fullName evidence="3">Uncharacterized protein LOC111355643</fullName>
    </submittedName>
</protein>
<dbReference type="InterPro" id="IPR006578">
    <property type="entry name" value="MADF-dom"/>
</dbReference>
<evidence type="ECO:0000313" key="2">
    <source>
        <dbReference type="Proteomes" id="UP000301870"/>
    </source>
</evidence>
<reference evidence="3" key="1">
    <citation type="submission" date="2025-08" db="UniProtKB">
        <authorList>
            <consortium name="RefSeq"/>
        </authorList>
    </citation>
    <scope>IDENTIFICATION</scope>
    <source>
        <strain evidence="3">Ishihara</strain>
        <tissue evidence="3">Whole body</tissue>
    </source>
</reference>
<dbReference type="GeneID" id="111355643"/>
<dbReference type="AlphaFoldDB" id="A0A9J7ISA2"/>
<keyword evidence="2" id="KW-1185">Reference proteome</keyword>
<evidence type="ECO:0000259" key="1">
    <source>
        <dbReference type="PROSITE" id="PS51029"/>
    </source>
</evidence>
<dbReference type="PROSITE" id="PS51029">
    <property type="entry name" value="MADF"/>
    <property type="match status" value="1"/>
</dbReference>
<gene>
    <name evidence="3" type="primary">LOC111355643</name>
</gene>
<name>A0A9J7ISA2_SPOLT</name>
<proteinExistence type="predicted"/>
<dbReference type="KEGG" id="sliu:111355643"/>
<organism evidence="2 3">
    <name type="scientific">Spodoptera litura</name>
    <name type="common">Asian cotton leafworm</name>
    <dbReference type="NCBI Taxonomy" id="69820"/>
    <lineage>
        <taxon>Eukaryota</taxon>
        <taxon>Metazoa</taxon>
        <taxon>Ecdysozoa</taxon>
        <taxon>Arthropoda</taxon>
        <taxon>Hexapoda</taxon>
        <taxon>Insecta</taxon>
        <taxon>Pterygota</taxon>
        <taxon>Neoptera</taxon>
        <taxon>Endopterygota</taxon>
        <taxon>Lepidoptera</taxon>
        <taxon>Glossata</taxon>
        <taxon>Ditrysia</taxon>
        <taxon>Noctuoidea</taxon>
        <taxon>Noctuidae</taxon>
        <taxon>Amphipyrinae</taxon>
        <taxon>Spodoptera</taxon>
    </lineage>
</organism>
<feature type="domain" description="MADF" evidence="1">
    <location>
        <begin position="13"/>
        <end position="107"/>
    </location>
</feature>
<accession>A0A9J7ISA2</accession>
<dbReference type="OrthoDB" id="7004745at2759"/>
<sequence length="228" mass="26643">MDSKNKWKPKEQQLIQLVKDYKVCDIEYDTPISKRTTIKKVIWGRISRDLGRSEVRCRRMWINISIIYKRLAIMINEGKLSVSETRKNHKVAKYFDGSLDFLDTWINHATRHDVIKVKLHARTKLTLSKLLGYDIDMETNDSIKNKIRNDVKGVVDKADAESISKEECHKNVGLAKFKVKHIFSKRKFKLKTYLNDLEVAIVCSVQEPKERRLLMKEIDAIVNDLLQG</sequence>
<dbReference type="Proteomes" id="UP000301870">
    <property type="component" value="Chromosome 21"/>
</dbReference>
<dbReference type="RefSeq" id="XP_022825431.1">
    <property type="nucleotide sequence ID" value="XM_022969663.1"/>
</dbReference>
<evidence type="ECO:0000313" key="3">
    <source>
        <dbReference type="RefSeq" id="XP_022825431.1"/>
    </source>
</evidence>